<proteinExistence type="predicted"/>
<dbReference type="Proteomes" id="UP001066276">
    <property type="component" value="Chromosome 2_2"/>
</dbReference>
<protein>
    <submittedName>
        <fullName evidence="2">Uncharacterized protein</fullName>
    </submittedName>
</protein>
<dbReference type="EMBL" id="JANPWB010000004">
    <property type="protein sequence ID" value="KAJ1194073.1"/>
    <property type="molecule type" value="Genomic_DNA"/>
</dbReference>
<evidence type="ECO:0000313" key="3">
    <source>
        <dbReference type="Proteomes" id="UP001066276"/>
    </source>
</evidence>
<keyword evidence="3" id="KW-1185">Reference proteome</keyword>
<feature type="region of interest" description="Disordered" evidence="1">
    <location>
        <begin position="96"/>
        <end position="120"/>
    </location>
</feature>
<gene>
    <name evidence="2" type="ORF">NDU88_003368</name>
</gene>
<comment type="caution">
    <text evidence="2">The sequence shown here is derived from an EMBL/GenBank/DDBJ whole genome shotgun (WGS) entry which is preliminary data.</text>
</comment>
<dbReference type="AlphaFoldDB" id="A0AAV7UY89"/>
<accession>A0AAV7UY89</accession>
<evidence type="ECO:0000256" key="1">
    <source>
        <dbReference type="SAM" id="MobiDB-lite"/>
    </source>
</evidence>
<sequence>MRVCATARAGSARYVVARQPGHQGCRKVGSNSCRVECVRVSRLVLGARVILLPGNKNAEVGKLGLKIAETQRETDLRKNGNELGCSHMLNVQVGNGPKRIKERGDMTRRVGRTSKQEGAA</sequence>
<organism evidence="2 3">
    <name type="scientific">Pleurodeles waltl</name>
    <name type="common">Iberian ribbed newt</name>
    <dbReference type="NCBI Taxonomy" id="8319"/>
    <lineage>
        <taxon>Eukaryota</taxon>
        <taxon>Metazoa</taxon>
        <taxon>Chordata</taxon>
        <taxon>Craniata</taxon>
        <taxon>Vertebrata</taxon>
        <taxon>Euteleostomi</taxon>
        <taxon>Amphibia</taxon>
        <taxon>Batrachia</taxon>
        <taxon>Caudata</taxon>
        <taxon>Salamandroidea</taxon>
        <taxon>Salamandridae</taxon>
        <taxon>Pleurodelinae</taxon>
        <taxon>Pleurodeles</taxon>
    </lineage>
</organism>
<evidence type="ECO:0000313" key="2">
    <source>
        <dbReference type="EMBL" id="KAJ1194073.1"/>
    </source>
</evidence>
<name>A0AAV7UY89_PLEWA</name>
<reference evidence="2" key="1">
    <citation type="journal article" date="2022" name="bioRxiv">
        <title>Sequencing and chromosome-scale assembly of the giantPleurodeles waltlgenome.</title>
        <authorList>
            <person name="Brown T."/>
            <person name="Elewa A."/>
            <person name="Iarovenko S."/>
            <person name="Subramanian E."/>
            <person name="Araus A.J."/>
            <person name="Petzold A."/>
            <person name="Susuki M."/>
            <person name="Suzuki K.-i.T."/>
            <person name="Hayashi T."/>
            <person name="Toyoda A."/>
            <person name="Oliveira C."/>
            <person name="Osipova E."/>
            <person name="Leigh N.D."/>
            <person name="Simon A."/>
            <person name="Yun M.H."/>
        </authorList>
    </citation>
    <scope>NUCLEOTIDE SEQUENCE</scope>
    <source>
        <strain evidence="2">20211129_DDA</strain>
        <tissue evidence="2">Liver</tissue>
    </source>
</reference>